<organism evidence="1 2">
    <name type="scientific">Ruminiclostridium herbifermentans</name>
    <dbReference type="NCBI Taxonomy" id="2488810"/>
    <lineage>
        <taxon>Bacteria</taxon>
        <taxon>Bacillati</taxon>
        <taxon>Bacillota</taxon>
        <taxon>Clostridia</taxon>
        <taxon>Eubacteriales</taxon>
        <taxon>Oscillospiraceae</taxon>
        <taxon>Ruminiclostridium</taxon>
    </lineage>
</organism>
<dbReference type="EMBL" id="CP061336">
    <property type="protein sequence ID" value="QNU68305.1"/>
    <property type="molecule type" value="Genomic_DNA"/>
</dbReference>
<dbReference type="RefSeq" id="WP_137696467.1">
    <property type="nucleotide sequence ID" value="NZ_CP061336.1"/>
</dbReference>
<accession>A0A4U7JLQ1</accession>
<evidence type="ECO:0000313" key="1">
    <source>
        <dbReference type="EMBL" id="QNU68305.1"/>
    </source>
</evidence>
<proteinExistence type="predicted"/>
<dbReference type="Proteomes" id="UP000306409">
    <property type="component" value="Chromosome"/>
</dbReference>
<keyword evidence="2" id="KW-1185">Reference proteome</keyword>
<sequence>MSKRERCINVPQEFKIFQTSKGEFLKDGFNLVEGVHVSNLDGINEEYAIEEYENIFRITINVSAENIDSVFRELCARVRTPGFLMLEHGTNQNIEKQLRKSDTDPMHIDVFYLDGLESTAFFALYNQYNKLLVNDGVISFGFGSHICTDEVYVGPYKIFTIFTNETEKYIDVLKKYNIPQVHRVKTIWNNFSEESPGSRMTIKVNGIDIYEMIEQLSKKGLYLGERREE</sequence>
<dbReference type="AlphaFoldDB" id="A0A4U7JLQ1"/>
<gene>
    <name evidence="1" type="ORF">EHE19_007835</name>
</gene>
<name>A0A4U7JLQ1_9FIRM</name>
<dbReference type="OrthoDB" id="2227923at2"/>
<evidence type="ECO:0000313" key="2">
    <source>
        <dbReference type="Proteomes" id="UP000306409"/>
    </source>
</evidence>
<protein>
    <submittedName>
        <fullName evidence="1">Uncharacterized protein</fullName>
    </submittedName>
</protein>
<dbReference type="KEGG" id="rher:EHE19_007835"/>
<reference evidence="1 2" key="1">
    <citation type="submission" date="2020-09" db="EMBL/GenBank/DDBJ databases">
        <title>Characterization and genome sequencing of Ruminiclostridium sp. nov. MA18.</title>
        <authorList>
            <person name="Rettenmaier R."/>
            <person name="Kowollik M.-L."/>
            <person name="Liebl W."/>
            <person name="Zverlov V."/>
        </authorList>
    </citation>
    <scope>NUCLEOTIDE SEQUENCE [LARGE SCALE GENOMIC DNA]</scope>
    <source>
        <strain evidence="1 2">MA18</strain>
    </source>
</reference>